<reference evidence="3" key="1">
    <citation type="journal article" date="2019" name="Int. J. Syst. Evol. Microbiol.">
        <title>The Global Catalogue of Microorganisms (GCM) 10K type strain sequencing project: providing services to taxonomists for standard genome sequencing and annotation.</title>
        <authorList>
            <consortium name="The Broad Institute Genomics Platform"/>
            <consortium name="The Broad Institute Genome Sequencing Center for Infectious Disease"/>
            <person name="Wu L."/>
            <person name="Ma J."/>
        </authorList>
    </citation>
    <scope>NUCLEOTIDE SEQUENCE [LARGE SCALE GENOMIC DNA]</scope>
    <source>
        <strain evidence="3">CGMCC 1.3240</strain>
    </source>
</reference>
<keyword evidence="3" id="KW-1185">Reference proteome</keyword>
<dbReference type="GO" id="GO:0016787">
    <property type="term" value="F:hydrolase activity"/>
    <property type="evidence" value="ECO:0007669"/>
    <property type="project" value="UniProtKB-KW"/>
</dbReference>
<dbReference type="InterPro" id="IPR050471">
    <property type="entry name" value="AB_hydrolase"/>
</dbReference>
<dbReference type="PANTHER" id="PTHR43433:SF5">
    <property type="entry name" value="AB HYDROLASE-1 DOMAIN-CONTAINING PROTEIN"/>
    <property type="match status" value="1"/>
</dbReference>
<dbReference type="SUPFAM" id="SSF53474">
    <property type="entry name" value="alpha/beta-Hydrolases"/>
    <property type="match status" value="1"/>
</dbReference>
<keyword evidence="2" id="KW-0378">Hydrolase</keyword>
<dbReference type="PRINTS" id="PR00111">
    <property type="entry name" value="ABHYDROLASE"/>
</dbReference>
<dbReference type="Pfam" id="PF00561">
    <property type="entry name" value="Abhydrolase_1"/>
    <property type="match status" value="1"/>
</dbReference>
<proteinExistence type="predicted"/>
<protein>
    <submittedName>
        <fullName evidence="2">Alpha/beta fold hydrolase</fullName>
    </submittedName>
</protein>
<dbReference type="RefSeq" id="WP_379189160.1">
    <property type="nucleotide sequence ID" value="NZ_JBHSOW010000058.1"/>
</dbReference>
<dbReference type="InterPro" id="IPR000073">
    <property type="entry name" value="AB_hydrolase_1"/>
</dbReference>
<gene>
    <name evidence="2" type="ORF">ACFPYJ_15985</name>
</gene>
<evidence type="ECO:0000259" key="1">
    <source>
        <dbReference type="Pfam" id="PF00561"/>
    </source>
</evidence>
<dbReference type="Gene3D" id="3.40.50.1820">
    <property type="entry name" value="alpha/beta hydrolase"/>
    <property type="match status" value="1"/>
</dbReference>
<dbReference type="PANTHER" id="PTHR43433">
    <property type="entry name" value="HYDROLASE, ALPHA/BETA FOLD FAMILY PROTEIN"/>
    <property type="match status" value="1"/>
</dbReference>
<dbReference type="EMBL" id="JBHSOW010000058">
    <property type="protein sequence ID" value="MFC5650598.1"/>
    <property type="molecule type" value="Genomic_DNA"/>
</dbReference>
<evidence type="ECO:0000313" key="3">
    <source>
        <dbReference type="Proteomes" id="UP001596047"/>
    </source>
</evidence>
<feature type="domain" description="AB hydrolase-1" evidence="1">
    <location>
        <begin position="21"/>
        <end position="250"/>
    </location>
</feature>
<comment type="caution">
    <text evidence="2">The sequence shown here is derived from an EMBL/GenBank/DDBJ whole genome shotgun (WGS) entry which is preliminary data.</text>
</comment>
<name>A0ABW0VZH5_9BACL</name>
<organism evidence="2 3">
    <name type="scientific">Paenibacillus solisilvae</name>
    <dbReference type="NCBI Taxonomy" id="2486751"/>
    <lineage>
        <taxon>Bacteria</taxon>
        <taxon>Bacillati</taxon>
        <taxon>Bacillota</taxon>
        <taxon>Bacilli</taxon>
        <taxon>Bacillales</taxon>
        <taxon>Paenibacillaceae</taxon>
        <taxon>Paenibacillus</taxon>
    </lineage>
</organism>
<evidence type="ECO:0000313" key="2">
    <source>
        <dbReference type="EMBL" id="MFC5650598.1"/>
    </source>
</evidence>
<dbReference type="Proteomes" id="UP001596047">
    <property type="component" value="Unassembled WGS sequence"/>
</dbReference>
<accession>A0ABW0VZH5</accession>
<sequence>MPFVQTNGTELHYTERGIGEPIILLMGLGAPGSVWEEHVRAYESHFRCILVDNRGTGRSAKPEGPYTTKMMAADTTGLLDALKIGEAHISGISMGSAIAQEIALAAPGRVRSLSLHCSWQQCDNYTRSVFETLGSGYSHMPADEFQKLLQLIIYTPSYFNQNGGKLEAARDTALLEEQPMPVHAFLAQCEACITHHTTGQLGAITAPTLITVGDRDIFTPLRLSQSIAAEIKQAELHVFEGSGHTHHWDRLEDFNRLTLDFLLRHRNLV</sequence>
<dbReference type="InterPro" id="IPR029058">
    <property type="entry name" value="AB_hydrolase_fold"/>
</dbReference>